<dbReference type="Proteomes" id="UP000298050">
    <property type="component" value="Unassembled WGS sequence"/>
</dbReference>
<feature type="region of interest" description="Disordered" evidence="1">
    <location>
        <begin position="86"/>
        <end position="115"/>
    </location>
</feature>
<dbReference type="PIRSF" id="PIRSF028538">
    <property type="entry name" value="DUF1820"/>
    <property type="match status" value="1"/>
</dbReference>
<evidence type="ECO:0000313" key="2">
    <source>
        <dbReference type="EMBL" id="TGD74289.1"/>
    </source>
</evidence>
<dbReference type="OrthoDB" id="5641137at2"/>
<reference evidence="2 3" key="1">
    <citation type="submission" date="2019-04" db="EMBL/GenBank/DDBJ databases">
        <title>Taxonomy of novel Haliea sp. from mangrove soil of West Coast of India.</title>
        <authorList>
            <person name="Verma A."/>
            <person name="Kumar P."/>
            <person name="Krishnamurthi S."/>
        </authorList>
    </citation>
    <scope>NUCLEOTIDE SEQUENCE [LARGE SCALE GENOMIC DNA]</scope>
    <source>
        <strain evidence="2 3">SAOS-164</strain>
    </source>
</reference>
<comment type="caution">
    <text evidence="2">The sequence shown here is derived from an EMBL/GenBank/DDBJ whole genome shotgun (WGS) entry which is preliminary data.</text>
</comment>
<sequence length="115" mass="12789">MPAQPVYKVIFQNGSQVFEVFARQIYQSDMWGFIEIEEFIFGERSQILVDPSEEKLKNEFGGVIRSYIPLQSIIRIDEVDKEGAARVSDVKPAPGSNIASFPLPGGIPPQSGSEE</sequence>
<dbReference type="InterPro" id="IPR014949">
    <property type="entry name" value="DUF1820"/>
</dbReference>
<accession>A0A4Z0M443</accession>
<keyword evidence="3" id="KW-1185">Reference proteome</keyword>
<organism evidence="2 3">
    <name type="scientific">Mangrovimicrobium sediminis</name>
    <dbReference type="NCBI Taxonomy" id="2562682"/>
    <lineage>
        <taxon>Bacteria</taxon>
        <taxon>Pseudomonadati</taxon>
        <taxon>Pseudomonadota</taxon>
        <taxon>Gammaproteobacteria</taxon>
        <taxon>Cellvibrionales</taxon>
        <taxon>Halieaceae</taxon>
        <taxon>Mangrovimicrobium</taxon>
    </lineage>
</organism>
<evidence type="ECO:0000256" key="1">
    <source>
        <dbReference type="SAM" id="MobiDB-lite"/>
    </source>
</evidence>
<evidence type="ECO:0000313" key="3">
    <source>
        <dbReference type="Proteomes" id="UP000298050"/>
    </source>
</evidence>
<dbReference type="Pfam" id="PF08850">
    <property type="entry name" value="DUF1820"/>
    <property type="match status" value="1"/>
</dbReference>
<gene>
    <name evidence="2" type="ORF">E4634_09220</name>
</gene>
<name>A0A4Z0M443_9GAMM</name>
<dbReference type="EMBL" id="SRLE01000006">
    <property type="protein sequence ID" value="TGD74289.1"/>
    <property type="molecule type" value="Genomic_DNA"/>
</dbReference>
<dbReference type="RefSeq" id="WP_135443084.1">
    <property type="nucleotide sequence ID" value="NZ_SRLE01000006.1"/>
</dbReference>
<proteinExistence type="predicted"/>
<dbReference type="AlphaFoldDB" id="A0A4Z0M443"/>
<protein>
    <submittedName>
        <fullName evidence="2">DUF1820 family protein</fullName>
    </submittedName>
</protein>